<evidence type="ECO:0000256" key="6">
    <source>
        <dbReference type="ARBA" id="ARBA00022763"/>
    </source>
</evidence>
<dbReference type="Proteomes" id="UP000233256">
    <property type="component" value="Unassembled WGS sequence"/>
</dbReference>
<dbReference type="PROSITE" id="PS51462">
    <property type="entry name" value="NUDIX"/>
    <property type="match status" value="1"/>
</dbReference>
<dbReference type="GO" id="GO:0006281">
    <property type="term" value="P:DNA repair"/>
    <property type="evidence" value="ECO:0007669"/>
    <property type="project" value="UniProtKB-KW"/>
</dbReference>
<dbReference type="InterPro" id="IPR000086">
    <property type="entry name" value="NUDIX_hydrolase_dom"/>
</dbReference>
<evidence type="ECO:0000256" key="9">
    <source>
        <dbReference type="ARBA" id="ARBA00023204"/>
    </source>
</evidence>
<dbReference type="GO" id="GO:0044716">
    <property type="term" value="F:8-oxo-GDP phosphatase activity"/>
    <property type="evidence" value="ECO:0007669"/>
    <property type="project" value="TreeGrafter"/>
</dbReference>
<organism evidence="14 15">
    <name type="scientific">Candidatus Wallbacteria bacterium HGW-Wallbacteria-1</name>
    <dbReference type="NCBI Taxonomy" id="2013854"/>
    <lineage>
        <taxon>Bacteria</taxon>
        <taxon>Candidatus Walliibacteriota</taxon>
    </lineage>
</organism>
<keyword evidence="8" id="KW-0460">Magnesium</keyword>
<keyword evidence="6" id="KW-0227">DNA damage</keyword>
<evidence type="ECO:0000313" key="15">
    <source>
        <dbReference type="Proteomes" id="UP000233256"/>
    </source>
</evidence>
<reference evidence="14 15" key="1">
    <citation type="journal article" date="2017" name="ISME J.">
        <title>Potential for microbial H2 and metal transformations associated with novel bacteria and archaea in deep terrestrial subsurface sediments.</title>
        <authorList>
            <person name="Hernsdorf A.W."/>
            <person name="Amano Y."/>
            <person name="Miyakawa K."/>
            <person name="Ise K."/>
            <person name="Suzuki Y."/>
            <person name="Anantharaman K."/>
            <person name="Probst A."/>
            <person name="Burstein D."/>
            <person name="Thomas B.C."/>
            <person name="Banfield J.F."/>
        </authorList>
    </citation>
    <scope>NUCLEOTIDE SEQUENCE [LARGE SCALE GENOMIC DNA]</scope>
    <source>
        <strain evidence="14">HGW-Wallbacteria-1</strain>
    </source>
</reference>
<dbReference type="CDD" id="cd03425">
    <property type="entry name" value="NUDIX_MutT_NudA_like"/>
    <property type="match status" value="1"/>
</dbReference>
<dbReference type="PANTHER" id="PTHR47707:SF1">
    <property type="entry name" value="NUDIX HYDROLASE FAMILY PROTEIN"/>
    <property type="match status" value="1"/>
</dbReference>
<dbReference type="AlphaFoldDB" id="A0A2N1PR64"/>
<dbReference type="GO" id="GO:0006260">
    <property type="term" value="P:DNA replication"/>
    <property type="evidence" value="ECO:0007669"/>
    <property type="project" value="UniProtKB-KW"/>
</dbReference>
<name>A0A2N1PR64_9BACT</name>
<dbReference type="SUPFAM" id="SSF55811">
    <property type="entry name" value="Nudix"/>
    <property type="match status" value="1"/>
</dbReference>
<dbReference type="InterPro" id="IPR015797">
    <property type="entry name" value="NUDIX_hydrolase-like_dom_sf"/>
</dbReference>
<dbReference type="InterPro" id="IPR020476">
    <property type="entry name" value="Nudix_hydrolase"/>
</dbReference>
<evidence type="ECO:0000256" key="2">
    <source>
        <dbReference type="ARBA" id="ARBA00005582"/>
    </source>
</evidence>
<evidence type="ECO:0000256" key="3">
    <source>
        <dbReference type="ARBA" id="ARBA00022457"/>
    </source>
</evidence>
<evidence type="ECO:0000256" key="5">
    <source>
        <dbReference type="ARBA" id="ARBA00022723"/>
    </source>
</evidence>
<dbReference type="Gene3D" id="3.90.79.10">
    <property type="entry name" value="Nucleoside Triphosphate Pyrophosphohydrolase"/>
    <property type="match status" value="1"/>
</dbReference>
<keyword evidence="7 12" id="KW-0378">Hydrolase</keyword>
<dbReference type="InterPro" id="IPR020084">
    <property type="entry name" value="NUDIX_hydrolase_CS"/>
</dbReference>
<keyword evidence="4" id="KW-0235">DNA replication</keyword>
<dbReference type="PROSITE" id="PS00893">
    <property type="entry name" value="NUDIX_BOX"/>
    <property type="match status" value="1"/>
</dbReference>
<comment type="caution">
    <text evidence="14">The sequence shown here is derived from an EMBL/GenBank/DDBJ whole genome shotgun (WGS) entry which is preliminary data.</text>
</comment>
<evidence type="ECO:0000259" key="13">
    <source>
        <dbReference type="PROSITE" id="PS51462"/>
    </source>
</evidence>
<protein>
    <recommendedName>
        <fullName evidence="11">8-oxo-dGTP diphosphatase</fullName>
        <ecNumber evidence="11">3.6.1.55</ecNumber>
    </recommendedName>
</protein>
<proteinExistence type="inferred from homology"/>
<dbReference type="GO" id="GO:0046872">
    <property type="term" value="F:metal ion binding"/>
    <property type="evidence" value="ECO:0007669"/>
    <property type="project" value="UniProtKB-KW"/>
</dbReference>
<keyword evidence="3" id="KW-0515">Mutator protein</keyword>
<comment type="catalytic activity">
    <reaction evidence="10">
        <text>8-oxo-dGTP + H2O = 8-oxo-dGMP + diphosphate + H(+)</text>
        <dbReference type="Rhea" id="RHEA:31575"/>
        <dbReference type="ChEBI" id="CHEBI:15377"/>
        <dbReference type="ChEBI" id="CHEBI:15378"/>
        <dbReference type="ChEBI" id="CHEBI:33019"/>
        <dbReference type="ChEBI" id="CHEBI:63224"/>
        <dbReference type="ChEBI" id="CHEBI:77896"/>
        <dbReference type="EC" id="3.6.1.55"/>
    </reaction>
</comment>
<evidence type="ECO:0000256" key="7">
    <source>
        <dbReference type="ARBA" id="ARBA00022801"/>
    </source>
</evidence>
<keyword evidence="9" id="KW-0234">DNA repair</keyword>
<dbReference type="PRINTS" id="PR00502">
    <property type="entry name" value="NUDIXFAMILY"/>
</dbReference>
<comment type="cofactor">
    <cofactor evidence="1">
        <name>Mg(2+)</name>
        <dbReference type="ChEBI" id="CHEBI:18420"/>
    </cofactor>
</comment>
<comment type="similarity">
    <text evidence="2 12">Belongs to the Nudix hydrolase family.</text>
</comment>
<dbReference type="GO" id="GO:0035539">
    <property type="term" value="F:8-oxo-7,8-dihydrodeoxyguanosine triphosphate pyrophosphatase activity"/>
    <property type="evidence" value="ECO:0007669"/>
    <property type="project" value="UniProtKB-EC"/>
</dbReference>
<evidence type="ECO:0000256" key="10">
    <source>
        <dbReference type="ARBA" id="ARBA00035861"/>
    </source>
</evidence>
<dbReference type="InterPro" id="IPR047127">
    <property type="entry name" value="MutT-like"/>
</dbReference>
<gene>
    <name evidence="14" type="ORF">CVV64_08070</name>
</gene>
<dbReference type="Pfam" id="PF00293">
    <property type="entry name" value="NUDIX"/>
    <property type="match status" value="1"/>
</dbReference>
<evidence type="ECO:0000256" key="12">
    <source>
        <dbReference type="RuleBase" id="RU003476"/>
    </source>
</evidence>
<evidence type="ECO:0000313" key="14">
    <source>
        <dbReference type="EMBL" id="PKK90826.1"/>
    </source>
</evidence>
<dbReference type="EMBL" id="PGXC01000004">
    <property type="protein sequence ID" value="PKK90826.1"/>
    <property type="molecule type" value="Genomic_DNA"/>
</dbReference>
<dbReference type="GO" id="GO:0008413">
    <property type="term" value="F:8-oxo-7,8-dihydroguanosine triphosphate pyrophosphatase activity"/>
    <property type="evidence" value="ECO:0007669"/>
    <property type="project" value="TreeGrafter"/>
</dbReference>
<dbReference type="GO" id="GO:0044715">
    <property type="term" value="F:8-oxo-dGDP phosphatase activity"/>
    <property type="evidence" value="ECO:0007669"/>
    <property type="project" value="TreeGrafter"/>
</dbReference>
<feature type="domain" description="Nudix hydrolase" evidence="13">
    <location>
        <begin position="1"/>
        <end position="128"/>
    </location>
</feature>
<evidence type="ECO:0000256" key="11">
    <source>
        <dbReference type="ARBA" id="ARBA00038905"/>
    </source>
</evidence>
<evidence type="ECO:0000256" key="1">
    <source>
        <dbReference type="ARBA" id="ARBA00001946"/>
    </source>
</evidence>
<dbReference type="EC" id="3.6.1.55" evidence="11"/>
<evidence type="ECO:0000256" key="8">
    <source>
        <dbReference type="ARBA" id="ARBA00022842"/>
    </source>
</evidence>
<dbReference type="PANTHER" id="PTHR47707">
    <property type="entry name" value="8-OXO-DGTP DIPHOSPHATASE"/>
    <property type="match status" value="1"/>
</dbReference>
<evidence type="ECO:0000256" key="4">
    <source>
        <dbReference type="ARBA" id="ARBA00022705"/>
    </source>
</evidence>
<keyword evidence="5" id="KW-0479">Metal-binding</keyword>
<sequence>MSRKIVTAAIISNDKNQILVTKRKATEKMVGGWEFPGGKLELDESIEECLIREISEELNIRIGELEIFHALQHRYTAFTIVMIAYRAKYMDGSIEAREHEELKWLAPDDPQWRELEFLPADIPIVNKLIRMQEKG</sequence>
<accession>A0A2N1PR64</accession>